<dbReference type="InterPro" id="IPR036291">
    <property type="entry name" value="NAD(P)-bd_dom_sf"/>
</dbReference>
<sequence length="343" mass="38127">MLEKEIIVGVIGAGRIGKLHVSNLKNLPNVRVKTVSDVFIDHLGEWFETSGAEQLTKSYQDILNDPEIDAIFICSPTNTHIEIIKEAAITGKHIFCEKPISFSDKETMEAFEVVKKAGVKFQIGFNRRFDRNYSKVQGLVEAKEIGDLHILKITSRDPEPPSLEYVSTSGGLFMDMAIHDFDMARFVSGSEVEEVFVQGASLVNPEIGKIGDIDTAIISLKFANGAIGVIDNSRQAAYGYDQRLEAFGSKGSANVKNETESRVEFLSKDGVKEDKPLHFFLERYNDAYIKEVIEFFEAITNDSEVSCTFKDGIMAQRIAMAAKESLESGKPVKVKLLEKLTIN</sequence>
<dbReference type="NCBIfam" id="TIGR04380">
    <property type="entry name" value="myo_inos_iolG"/>
    <property type="match status" value="1"/>
</dbReference>
<reference evidence="5" key="1">
    <citation type="submission" date="2021-03" db="EMBL/GenBank/DDBJ databases">
        <title>Genomic Encyclopedia of Type Strains, Phase IV (KMG-IV): sequencing the most valuable type-strain genomes for metagenomic binning, comparative biology and taxonomic classification.</title>
        <authorList>
            <person name="Goeker M."/>
        </authorList>
    </citation>
    <scope>NUCLEOTIDE SEQUENCE</scope>
    <source>
        <strain evidence="5">DSM 107338</strain>
    </source>
</reference>
<dbReference type="FunFam" id="3.30.360.10:FF:000023">
    <property type="entry name" value="Inositol 2-dehydrogenase"/>
    <property type="match status" value="1"/>
</dbReference>
<dbReference type="Pfam" id="PF22725">
    <property type="entry name" value="GFO_IDH_MocA_C3"/>
    <property type="match status" value="1"/>
</dbReference>
<dbReference type="RefSeq" id="WP_149474937.1">
    <property type="nucleotide sequence ID" value="NZ_JAGGMB010000001.1"/>
</dbReference>
<dbReference type="InterPro" id="IPR055170">
    <property type="entry name" value="GFO_IDH_MocA-like_dom"/>
</dbReference>
<dbReference type="GO" id="GO:0050112">
    <property type="term" value="F:inositol 2-dehydrogenase (NAD+) activity"/>
    <property type="evidence" value="ECO:0007669"/>
    <property type="project" value="UniProtKB-EC"/>
</dbReference>
<dbReference type="Gene3D" id="3.30.360.10">
    <property type="entry name" value="Dihydrodipicolinate Reductase, domain 2"/>
    <property type="match status" value="1"/>
</dbReference>
<feature type="domain" description="Gfo/Idh/MocA-like oxidoreductase N-terminal" evidence="3">
    <location>
        <begin position="8"/>
        <end position="125"/>
    </location>
</feature>
<organism evidence="5 6">
    <name type="scientific">Oceanobacillus polygoni</name>
    <dbReference type="NCBI Taxonomy" id="1235259"/>
    <lineage>
        <taxon>Bacteria</taxon>
        <taxon>Bacillati</taxon>
        <taxon>Bacillota</taxon>
        <taxon>Bacilli</taxon>
        <taxon>Bacillales</taxon>
        <taxon>Bacillaceae</taxon>
        <taxon>Oceanobacillus</taxon>
    </lineage>
</organism>
<dbReference type="Gene3D" id="3.40.50.720">
    <property type="entry name" value="NAD(P)-binding Rossmann-like Domain"/>
    <property type="match status" value="1"/>
</dbReference>
<dbReference type="SUPFAM" id="SSF55347">
    <property type="entry name" value="Glyceraldehyde-3-phosphate dehydrogenase-like, C-terminal domain"/>
    <property type="match status" value="1"/>
</dbReference>
<dbReference type="OrthoDB" id="9815825at2"/>
<evidence type="ECO:0000313" key="6">
    <source>
        <dbReference type="Proteomes" id="UP001138793"/>
    </source>
</evidence>
<dbReference type="InterPro" id="IPR030827">
    <property type="entry name" value="Myo_inos_IolG"/>
</dbReference>
<dbReference type="EC" id="1.1.1.369" evidence="5"/>
<protein>
    <submittedName>
        <fullName evidence="5">Myo-inositol 2-dehydrogenase/D-chiro-inositol 1-dehydrogenase</fullName>
        <ecNumber evidence="5">1.1.1.18</ecNumber>
        <ecNumber evidence="5">1.1.1.369</ecNumber>
    </submittedName>
</protein>
<feature type="domain" description="GFO/IDH/MocA-like oxidoreductase" evidence="4">
    <location>
        <begin position="134"/>
        <end position="253"/>
    </location>
</feature>
<evidence type="ECO:0000313" key="5">
    <source>
        <dbReference type="EMBL" id="MBP2075984.1"/>
    </source>
</evidence>
<evidence type="ECO:0000259" key="3">
    <source>
        <dbReference type="Pfam" id="PF01408"/>
    </source>
</evidence>
<keyword evidence="6" id="KW-1185">Reference proteome</keyword>
<accession>A0A9X1CA04</accession>
<keyword evidence="2 5" id="KW-0560">Oxidoreductase</keyword>
<comment type="similarity">
    <text evidence="1">Belongs to the Gfo/Idh/MocA family.</text>
</comment>
<dbReference type="SUPFAM" id="SSF51735">
    <property type="entry name" value="NAD(P)-binding Rossmann-fold domains"/>
    <property type="match status" value="1"/>
</dbReference>
<dbReference type="Proteomes" id="UP001138793">
    <property type="component" value="Unassembled WGS sequence"/>
</dbReference>
<comment type="caution">
    <text evidence="5">The sequence shown here is derived from an EMBL/GenBank/DDBJ whole genome shotgun (WGS) entry which is preliminary data.</text>
</comment>
<dbReference type="GO" id="GO:0000166">
    <property type="term" value="F:nucleotide binding"/>
    <property type="evidence" value="ECO:0007669"/>
    <property type="project" value="InterPro"/>
</dbReference>
<evidence type="ECO:0000256" key="2">
    <source>
        <dbReference type="ARBA" id="ARBA00023002"/>
    </source>
</evidence>
<gene>
    <name evidence="5" type="ORF">J2Z64_000195</name>
</gene>
<name>A0A9X1CA04_9BACI</name>
<dbReference type="InterPro" id="IPR000683">
    <property type="entry name" value="Gfo/Idh/MocA-like_OxRdtase_N"/>
</dbReference>
<dbReference type="EC" id="1.1.1.18" evidence="5"/>
<dbReference type="EMBL" id="JAGGMB010000001">
    <property type="protein sequence ID" value="MBP2075984.1"/>
    <property type="molecule type" value="Genomic_DNA"/>
</dbReference>
<evidence type="ECO:0000256" key="1">
    <source>
        <dbReference type="ARBA" id="ARBA00010928"/>
    </source>
</evidence>
<dbReference type="AlphaFoldDB" id="A0A9X1CA04"/>
<dbReference type="PANTHER" id="PTHR42840">
    <property type="entry name" value="NAD(P)-BINDING ROSSMANN-FOLD SUPERFAMILY PROTEIN-RELATED"/>
    <property type="match status" value="1"/>
</dbReference>
<dbReference type="PANTHER" id="PTHR42840:SF3">
    <property type="entry name" value="BINDING ROSSMANN FOLD OXIDOREDUCTASE, PUTATIVE (AFU_ORTHOLOGUE AFUA_2G10240)-RELATED"/>
    <property type="match status" value="1"/>
</dbReference>
<dbReference type="Pfam" id="PF01408">
    <property type="entry name" value="GFO_IDH_MocA"/>
    <property type="match status" value="1"/>
</dbReference>
<proteinExistence type="inferred from homology"/>
<evidence type="ECO:0000259" key="4">
    <source>
        <dbReference type="Pfam" id="PF22725"/>
    </source>
</evidence>